<dbReference type="EMBL" id="LFOD01000012">
    <property type="protein sequence ID" value="KMV17573.1"/>
    <property type="molecule type" value="Genomic_DNA"/>
</dbReference>
<protein>
    <submittedName>
        <fullName evidence="2">Uncharacterized protein</fullName>
    </submittedName>
</protein>
<keyword evidence="1" id="KW-0812">Transmembrane</keyword>
<reference evidence="2 3" key="1">
    <citation type="submission" date="2015-06" db="EMBL/GenBank/DDBJ databases">
        <title>Genome sequence of Mycobacterium conceptionense strain MLE.</title>
        <authorList>
            <person name="Greninger A.L."/>
            <person name="Cunningham G."/>
            <person name="Chiu C.Y."/>
            <person name="Miller S."/>
        </authorList>
    </citation>
    <scope>NUCLEOTIDE SEQUENCE [LARGE SCALE GENOMIC DNA]</scope>
    <source>
        <strain evidence="2 3">MLE</strain>
    </source>
</reference>
<evidence type="ECO:0000313" key="3">
    <source>
        <dbReference type="Proteomes" id="UP000037594"/>
    </source>
</evidence>
<evidence type="ECO:0000313" key="2">
    <source>
        <dbReference type="EMBL" id="KMV17573.1"/>
    </source>
</evidence>
<feature type="transmembrane region" description="Helical" evidence="1">
    <location>
        <begin position="109"/>
        <end position="130"/>
    </location>
</feature>
<comment type="caution">
    <text evidence="2">The sequence shown here is derived from an EMBL/GenBank/DDBJ whole genome shotgun (WGS) entry which is preliminary data.</text>
</comment>
<sequence>MTMPQYPPYPLQQPYPVVPVPEKAQRWTAWRIADLIATLVLFAGYALVLIALLYYSLFWVMGIDACTYRECNEDKLRSAYVVHDIGGIVLFLVLAVIAVVLTVMRKPAFWLPILGVAGQGGLLFVALDLLSQVIAPN</sequence>
<keyword evidence="1" id="KW-1133">Transmembrane helix</keyword>
<evidence type="ECO:0000256" key="1">
    <source>
        <dbReference type="SAM" id="Phobius"/>
    </source>
</evidence>
<dbReference type="PATRIC" id="fig|451644.5.peg.3071"/>
<gene>
    <name evidence="2" type="ORF">ACT17_14850</name>
</gene>
<dbReference type="Proteomes" id="UP000037594">
    <property type="component" value="Unassembled WGS sequence"/>
</dbReference>
<organism evidence="2 3">
    <name type="scientific">Mycolicibacterium conceptionense</name>
    <dbReference type="NCBI Taxonomy" id="451644"/>
    <lineage>
        <taxon>Bacteria</taxon>
        <taxon>Bacillati</taxon>
        <taxon>Actinomycetota</taxon>
        <taxon>Actinomycetes</taxon>
        <taxon>Mycobacteriales</taxon>
        <taxon>Mycobacteriaceae</taxon>
        <taxon>Mycolicibacterium</taxon>
    </lineage>
</organism>
<dbReference type="AlphaFoldDB" id="A0A0J8U7S8"/>
<feature type="transmembrane region" description="Helical" evidence="1">
    <location>
        <begin position="81"/>
        <end position="103"/>
    </location>
</feature>
<dbReference type="OrthoDB" id="4774822at2"/>
<accession>A0A0J8U7S8</accession>
<keyword evidence="1" id="KW-0472">Membrane</keyword>
<name>A0A0J8U7S8_9MYCO</name>
<feature type="transmembrane region" description="Helical" evidence="1">
    <location>
        <begin position="35"/>
        <end position="60"/>
    </location>
</feature>
<proteinExistence type="predicted"/>
<dbReference type="RefSeq" id="WP_048895920.1">
    <property type="nucleotide sequence ID" value="NZ_LFOD01000012.1"/>
</dbReference>